<feature type="region of interest" description="Disordered" evidence="1">
    <location>
        <begin position="1"/>
        <end position="21"/>
    </location>
</feature>
<dbReference type="GO" id="GO:0003677">
    <property type="term" value="F:DNA binding"/>
    <property type="evidence" value="ECO:0007669"/>
    <property type="project" value="InterPro"/>
</dbReference>
<dbReference type="InterPro" id="IPR036078">
    <property type="entry name" value="Spo11/TopoVI_A_sf"/>
</dbReference>
<feature type="domain" description="Topoisomerase 6 subunit A/Spo11 TOPRIM" evidence="2">
    <location>
        <begin position="81"/>
        <end position="150"/>
    </location>
</feature>
<dbReference type="Gene3D" id="3.40.1360.10">
    <property type="match status" value="1"/>
</dbReference>
<dbReference type="Proteomes" id="UP000237105">
    <property type="component" value="Unassembled WGS sequence"/>
</dbReference>
<name>A0A2P5AC46_PARAD</name>
<dbReference type="GO" id="GO:0007131">
    <property type="term" value="P:reciprocal meiotic recombination"/>
    <property type="evidence" value="ECO:0007669"/>
    <property type="project" value="TreeGrafter"/>
</dbReference>
<dbReference type="InterPro" id="IPR034136">
    <property type="entry name" value="TOPRIM_Topo6A/Spo11"/>
</dbReference>
<evidence type="ECO:0000313" key="4">
    <source>
        <dbReference type="Proteomes" id="UP000237105"/>
    </source>
</evidence>
<dbReference type="EMBL" id="JXTB01000680">
    <property type="protein sequence ID" value="PON34116.1"/>
    <property type="molecule type" value="Genomic_DNA"/>
</dbReference>
<dbReference type="InterPro" id="IPR002815">
    <property type="entry name" value="Spo11/TopoVI_A"/>
</dbReference>
<evidence type="ECO:0000313" key="3">
    <source>
        <dbReference type="EMBL" id="PON34116.1"/>
    </source>
</evidence>
<proteinExistence type="predicted"/>
<keyword evidence="3" id="KW-0413">Isomerase</keyword>
<dbReference type="Pfam" id="PF21180">
    <property type="entry name" value="TOP6A-Spo11_Toprim"/>
    <property type="match status" value="1"/>
</dbReference>
<dbReference type="AlphaFoldDB" id="A0A2P5AC46"/>
<organism evidence="3 4">
    <name type="scientific">Parasponia andersonii</name>
    <name type="common">Sponia andersonii</name>
    <dbReference type="NCBI Taxonomy" id="3476"/>
    <lineage>
        <taxon>Eukaryota</taxon>
        <taxon>Viridiplantae</taxon>
        <taxon>Streptophyta</taxon>
        <taxon>Embryophyta</taxon>
        <taxon>Tracheophyta</taxon>
        <taxon>Spermatophyta</taxon>
        <taxon>Magnoliopsida</taxon>
        <taxon>eudicotyledons</taxon>
        <taxon>Gunneridae</taxon>
        <taxon>Pentapetalae</taxon>
        <taxon>rosids</taxon>
        <taxon>fabids</taxon>
        <taxon>Rosales</taxon>
        <taxon>Cannabaceae</taxon>
        <taxon>Parasponia</taxon>
    </lineage>
</organism>
<accession>A0A2P5AC46</accession>
<dbReference type="GO" id="GO:0000706">
    <property type="term" value="P:meiotic DNA double-strand break processing"/>
    <property type="evidence" value="ECO:0007669"/>
    <property type="project" value="TreeGrafter"/>
</dbReference>
<evidence type="ECO:0000259" key="2">
    <source>
        <dbReference type="Pfam" id="PF21180"/>
    </source>
</evidence>
<reference evidence="4" key="1">
    <citation type="submission" date="2016-06" db="EMBL/GenBank/DDBJ databases">
        <title>Parallel loss of symbiosis genes in relatives of nitrogen-fixing non-legume Parasponia.</title>
        <authorList>
            <person name="Van Velzen R."/>
            <person name="Holmer R."/>
            <person name="Bu F."/>
            <person name="Rutten L."/>
            <person name="Van Zeijl A."/>
            <person name="Liu W."/>
            <person name="Santuari L."/>
            <person name="Cao Q."/>
            <person name="Sharma T."/>
            <person name="Shen D."/>
            <person name="Roswanjaya Y."/>
            <person name="Wardhani T."/>
            <person name="Kalhor M.S."/>
            <person name="Jansen J."/>
            <person name="Van den Hoogen J."/>
            <person name="Gungor B."/>
            <person name="Hartog M."/>
            <person name="Hontelez J."/>
            <person name="Verver J."/>
            <person name="Yang W.-C."/>
            <person name="Schijlen E."/>
            <person name="Repin R."/>
            <person name="Schilthuizen M."/>
            <person name="Schranz E."/>
            <person name="Heidstra R."/>
            <person name="Miyata K."/>
            <person name="Fedorova E."/>
            <person name="Kohlen W."/>
            <person name="Bisseling T."/>
            <person name="Smit S."/>
            <person name="Geurts R."/>
        </authorList>
    </citation>
    <scope>NUCLEOTIDE SEQUENCE [LARGE SCALE GENOMIC DNA]</scope>
    <source>
        <strain evidence="4">cv. WU1-14</strain>
    </source>
</reference>
<evidence type="ECO:0000256" key="1">
    <source>
        <dbReference type="SAM" id="MobiDB-lite"/>
    </source>
</evidence>
<comment type="caution">
    <text evidence="3">The sequence shown here is derived from an EMBL/GenBank/DDBJ whole genome shotgun (WGS) entry which is preliminary data.</text>
</comment>
<keyword evidence="4" id="KW-1185">Reference proteome</keyword>
<dbReference type="GO" id="GO:0003918">
    <property type="term" value="F:DNA topoisomerase type II (double strand cut, ATP-hydrolyzing) activity"/>
    <property type="evidence" value="ECO:0007669"/>
    <property type="project" value="InterPro"/>
</dbReference>
<dbReference type="PANTHER" id="PTHR10848:SF0">
    <property type="entry name" value="MEIOTIC RECOMBINATION PROTEIN SPO11"/>
    <property type="match status" value="1"/>
</dbReference>
<dbReference type="PANTHER" id="PTHR10848">
    <property type="entry name" value="MEIOTIC RECOMBINATION PROTEIN SPO11"/>
    <property type="match status" value="1"/>
</dbReference>
<sequence length="159" mass="18335">MEKKKWKKSEEKRETSLEMEKKETKIEMEEKAELHVLNTPYNYTGLVVCMDDVSYNLDGTALNPEAFQAMVGKNSLLSQSGIEIMSVYLYGSKSMAYDSANLITPDIQWLGVRPSDIKKYKIPKHCILTSSDMLEAGPPSHNLEWKEEIEKKCLRRQKR</sequence>
<dbReference type="GO" id="GO:0042138">
    <property type="term" value="P:meiotic DNA double-strand break formation"/>
    <property type="evidence" value="ECO:0007669"/>
    <property type="project" value="TreeGrafter"/>
</dbReference>
<dbReference type="OrthoDB" id="5377392at2759"/>
<protein>
    <submittedName>
        <fullName evidence="3">Spo11/DNA topoisomerase VI subunit A</fullName>
    </submittedName>
</protein>
<dbReference type="SUPFAM" id="SSF56726">
    <property type="entry name" value="DNA topoisomerase IV, alpha subunit"/>
    <property type="match status" value="1"/>
</dbReference>
<dbReference type="STRING" id="3476.A0A2P5AC46"/>
<dbReference type="GO" id="GO:0000228">
    <property type="term" value="C:nuclear chromosome"/>
    <property type="evidence" value="ECO:0007669"/>
    <property type="project" value="TreeGrafter"/>
</dbReference>
<gene>
    <name evidence="3" type="ORF">PanWU01x14_347060</name>
</gene>